<dbReference type="Pfam" id="PF00854">
    <property type="entry name" value="PTR2"/>
    <property type="match status" value="2"/>
</dbReference>
<feature type="transmembrane region" description="Helical" evidence="6">
    <location>
        <begin position="282"/>
        <end position="299"/>
    </location>
</feature>
<keyword evidence="8" id="KW-1185">Reference proteome</keyword>
<feature type="transmembrane region" description="Helical" evidence="6">
    <location>
        <begin position="92"/>
        <end position="110"/>
    </location>
</feature>
<comment type="caution">
    <text evidence="7">The sequence shown here is derived from an EMBL/GenBank/DDBJ whole genome shotgun (WGS) entry which is preliminary data.</text>
</comment>
<protein>
    <submittedName>
        <fullName evidence="7">POT family MFS transporter</fullName>
    </submittedName>
</protein>
<keyword evidence="4 6" id="KW-1133">Transmembrane helix</keyword>
<evidence type="ECO:0000256" key="4">
    <source>
        <dbReference type="ARBA" id="ARBA00022989"/>
    </source>
</evidence>
<accession>A0A851GFK8</accession>
<evidence type="ECO:0000256" key="1">
    <source>
        <dbReference type="ARBA" id="ARBA00004141"/>
    </source>
</evidence>
<feature type="transmembrane region" description="Helical" evidence="6">
    <location>
        <begin position="29"/>
        <end position="48"/>
    </location>
</feature>
<dbReference type="InterPro" id="IPR036259">
    <property type="entry name" value="MFS_trans_sf"/>
</dbReference>
<feature type="transmembrane region" description="Helical" evidence="6">
    <location>
        <begin position="228"/>
        <end position="248"/>
    </location>
</feature>
<feature type="transmembrane region" description="Helical" evidence="6">
    <location>
        <begin position="311"/>
        <end position="332"/>
    </location>
</feature>
<evidence type="ECO:0000256" key="2">
    <source>
        <dbReference type="ARBA" id="ARBA00005982"/>
    </source>
</evidence>
<comment type="similarity">
    <text evidence="2">Belongs to the major facilitator superfamily. Proton-dependent oligopeptide transporter (POT/PTR) (TC 2.A.17) family.</text>
</comment>
<gene>
    <name evidence="7" type="ORF">HW115_10220</name>
</gene>
<keyword evidence="3 6" id="KW-0812">Transmembrane</keyword>
<comment type="subcellular location">
    <subcellularLocation>
        <location evidence="1">Membrane</location>
        <topology evidence="1">Multi-pass membrane protein</topology>
    </subcellularLocation>
</comment>
<evidence type="ECO:0000256" key="5">
    <source>
        <dbReference type="ARBA" id="ARBA00023136"/>
    </source>
</evidence>
<dbReference type="PROSITE" id="PS01022">
    <property type="entry name" value="PTR2_1"/>
    <property type="match status" value="1"/>
</dbReference>
<evidence type="ECO:0000313" key="8">
    <source>
        <dbReference type="Proteomes" id="UP000557872"/>
    </source>
</evidence>
<dbReference type="Gene3D" id="1.20.1250.20">
    <property type="entry name" value="MFS general substrate transporter like domains"/>
    <property type="match status" value="2"/>
</dbReference>
<dbReference type="InterPro" id="IPR000109">
    <property type="entry name" value="POT_fam"/>
</dbReference>
<sequence>MSYRSTPTDTTGYPKGIPYIISNELAERFSFYGMKAVLAIFLTTHLVVMGEQNMSEEQATAYTSFFNSAVYFAPILGAILSDVFWGKYNTILRLSLVYCLGHLCLAFMGTGGVVQLWLVMGLGLIAVGAGGIKPCVSAHVGDQFGKKNSHLLSKIFNIFYLSINIGAAISGLAIPVVLDKWGPHWAFGIPGGLMVLATLFFWMGRNKFIHVPPQGKAFFNELKSREGLVALGKLIPLFAFAAMFWCLFDQASNRLVFQADKMDRELFGVEIRAAQMQSVNPVMILILIPLFTWVIYPMVGKLVKVTPLRKIGAGLFTMAGSFVVISLIQEAIDRGGSPSIGWQILAYAIFTCAEIMLSIVCLEFAYTQAPKKMKSFVMGVFLCSAMMGNLFTAGINLYNQAGRPKLEEGTPHAGMDKTLGTVDDMVLEDNKVTSAVTPQLDKALAEIQRHFDQHGTLPSTLDALPEDPWGNPLSYTILHAKSARVASMGPDSEQTTKWDLGVVVTIEPKKEKKDETWLDRQKQDQGLLDEVVETEDDHGFGTLNKHYFAGGQSRLEGAAYFWFFTKLMFGTSLVFIPFAMAYKPRTYLQEDGGAA</sequence>
<evidence type="ECO:0000256" key="3">
    <source>
        <dbReference type="ARBA" id="ARBA00022692"/>
    </source>
</evidence>
<proteinExistence type="inferred from homology"/>
<feature type="transmembrane region" description="Helical" evidence="6">
    <location>
        <begin position="157"/>
        <end position="178"/>
    </location>
</feature>
<feature type="transmembrane region" description="Helical" evidence="6">
    <location>
        <begin position="376"/>
        <end position="398"/>
    </location>
</feature>
<evidence type="ECO:0000256" key="6">
    <source>
        <dbReference type="SAM" id="Phobius"/>
    </source>
</evidence>
<dbReference type="Proteomes" id="UP000557872">
    <property type="component" value="Unassembled WGS sequence"/>
</dbReference>
<feature type="transmembrane region" description="Helical" evidence="6">
    <location>
        <begin position="184"/>
        <end position="203"/>
    </location>
</feature>
<keyword evidence="5 6" id="KW-0472">Membrane</keyword>
<organism evidence="7 8">
    <name type="scientific">Oceaniferula marina</name>
    <dbReference type="NCBI Taxonomy" id="2748318"/>
    <lineage>
        <taxon>Bacteria</taxon>
        <taxon>Pseudomonadati</taxon>
        <taxon>Verrucomicrobiota</taxon>
        <taxon>Verrucomicrobiia</taxon>
        <taxon>Verrucomicrobiales</taxon>
        <taxon>Verrucomicrobiaceae</taxon>
        <taxon>Oceaniferula</taxon>
    </lineage>
</organism>
<dbReference type="AlphaFoldDB" id="A0A851GFK8"/>
<dbReference type="GO" id="GO:0022857">
    <property type="term" value="F:transmembrane transporter activity"/>
    <property type="evidence" value="ECO:0007669"/>
    <property type="project" value="InterPro"/>
</dbReference>
<dbReference type="EMBL" id="JACBAZ010000004">
    <property type="protein sequence ID" value="NWK55989.1"/>
    <property type="molecule type" value="Genomic_DNA"/>
</dbReference>
<dbReference type="GO" id="GO:0006857">
    <property type="term" value="P:oligopeptide transport"/>
    <property type="evidence" value="ECO:0007669"/>
    <property type="project" value="InterPro"/>
</dbReference>
<dbReference type="CDD" id="cd17347">
    <property type="entry name" value="MFS_SLC15A1_2_like"/>
    <property type="match status" value="1"/>
</dbReference>
<feature type="transmembrane region" description="Helical" evidence="6">
    <location>
        <begin position="344"/>
        <end position="364"/>
    </location>
</feature>
<name>A0A851GFK8_9BACT</name>
<feature type="transmembrane region" description="Helical" evidence="6">
    <location>
        <begin position="560"/>
        <end position="582"/>
    </location>
</feature>
<evidence type="ECO:0000313" key="7">
    <source>
        <dbReference type="EMBL" id="NWK55989.1"/>
    </source>
</evidence>
<dbReference type="SUPFAM" id="SSF103473">
    <property type="entry name" value="MFS general substrate transporter"/>
    <property type="match status" value="1"/>
</dbReference>
<dbReference type="GO" id="GO:0016020">
    <property type="term" value="C:membrane"/>
    <property type="evidence" value="ECO:0007669"/>
    <property type="project" value="UniProtKB-SubCell"/>
</dbReference>
<feature type="transmembrane region" description="Helical" evidence="6">
    <location>
        <begin position="68"/>
        <end position="85"/>
    </location>
</feature>
<dbReference type="InterPro" id="IPR018456">
    <property type="entry name" value="PTR2_symporter_CS"/>
</dbReference>
<dbReference type="PANTHER" id="PTHR11654">
    <property type="entry name" value="OLIGOPEPTIDE TRANSPORTER-RELATED"/>
    <property type="match status" value="1"/>
</dbReference>
<reference evidence="7 8" key="1">
    <citation type="submission" date="2020-07" db="EMBL/GenBank/DDBJ databases">
        <title>Roseicoccus Jingziensis gen. nov., sp. nov., isolated from coastal seawater.</title>
        <authorList>
            <person name="Feng X."/>
        </authorList>
    </citation>
    <scope>NUCLEOTIDE SEQUENCE [LARGE SCALE GENOMIC DNA]</scope>
    <source>
        <strain evidence="7 8">N1E253</strain>
    </source>
</reference>
<dbReference type="RefSeq" id="WP_178932582.1">
    <property type="nucleotide sequence ID" value="NZ_JACBAZ010000004.1"/>
</dbReference>